<dbReference type="PROSITE" id="PS00041">
    <property type="entry name" value="HTH_ARAC_FAMILY_1"/>
    <property type="match status" value="1"/>
</dbReference>
<dbReference type="AlphaFoldDB" id="A0A6J5GJ40"/>
<reference evidence="5 6" key="1">
    <citation type="submission" date="2020-04" db="EMBL/GenBank/DDBJ databases">
        <authorList>
            <person name="De Canck E."/>
        </authorList>
    </citation>
    <scope>NUCLEOTIDE SEQUENCE [LARGE SCALE GENOMIC DNA]</scope>
    <source>
        <strain evidence="5 6">LMG 28688</strain>
    </source>
</reference>
<evidence type="ECO:0000256" key="3">
    <source>
        <dbReference type="ARBA" id="ARBA00023163"/>
    </source>
</evidence>
<dbReference type="SUPFAM" id="SSF46689">
    <property type="entry name" value="Homeodomain-like"/>
    <property type="match status" value="1"/>
</dbReference>
<proteinExistence type="predicted"/>
<feature type="domain" description="HTH araC/xylS-type" evidence="4">
    <location>
        <begin position="237"/>
        <end position="335"/>
    </location>
</feature>
<dbReference type="InterPro" id="IPR050204">
    <property type="entry name" value="AraC_XylS_family_regulators"/>
</dbReference>
<evidence type="ECO:0000313" key="5">
    <source>
        <dbReference type="EMBL" id="CAB3801896.1"/>
    </source>
</evidence>
<dbReference type="InterPro" id="IPR009057">
    <property type="entry name" value="Homeodomain-like_sf"/>
</dbReference>
<protein>
    <submittedName>
        <fullName evidence="5">Transcriptional activator FeaR</fullName>
    </submittedName>
</protein>
<dbReference type="Proteomes" id="UP000494119">
    <property type="component" value="Unassembled WGS sequence"/>
</dbReference>
<evidence type="ECO:0000313" key="6">
    <source>
        <dbReference type="Proteomes" id="UP000494119"/>
    </source>
</evidence>
<dbReference type="InterPro" id="IPR035418">
    <property type="entry name" value="AraC-bd_2"/>
</dbReference>
<evidence type="ECO:0000256" key="2">
    <source>
        <dbReference type="ARBA" id="ARBA00023125"/>
    </source>
</evidence>
<keyword evidence="3" id="KW-0804">Transcription</keyword>
<sequence length="337" mass="37516">MKCNVSRQTLALATSNATKADYPHDRFSTEHEAPHLQLSAWRQRIGYFLDVPISHADQARGFRGTIDAWRSGDLAFMDCQTDPVSQARSAARISTDAMRQYVFHVLVDGAIETRTGAYPKRIATQSEPGILALDMGQPMQMTRTGCRVMAFFMPRSLLASVLPEPESIHGSVIEYRSPIARLIPAQIAELARGLTHMSESESQEAMRTCALLIGAAFGKEAGLTGNARAAVRAAAFAHVRRYIDENLHESDLSPESVLSVSQLSRPTLYRLFENEGGLAAYIRNRRLSQAAEDLRRYPHKAVVEIAYALGFNSASDFNRAFRRAYEMSPLDFRQFSL</sequence>
<accession>A0A6J5GJ40</accession>
<dbReference type="Gene3D" id="1.10.10.60">
    <property type="entry name" value="Homeodomain-like"/>
    <property type="match status" value="1"/>
</dbReference>
<name>A0A6J5GJ40_9BURK</name>
<evidence type="ECO:0000259" key="4">
    <source>
        <dbReference type="PROSITE" id="PS01124"/>
    </source>
</evidence>
<dbReference type="GO" id="GO:0003700">
    <property type="term" value="F:DNA-binding transcription factor activity"/>
    <property type="evidence" value="ECO:0007669"/>
    <property type="project" value="InterPro"/>
</dbReference>
<dbReference type="GO" id="GO:0043565">
    <property type="term" value="F:sequence-specific DNA binding"/>
    <property type="evidence" value="ECO:0007669"/>
    <property type="project" value="InterPro"/>
</dbReference>
<dbReference type="Pfam" id="PF14525">
    <property type="entry name" value="AraC_binding_2"/>
    <property type="match status" value="1"/>
</dbReference>
<dbReference type="InterPro" id="IPR018062">
    <property type="entry name" value="HTH_AraC-typ_CS"/>
</dbReference>
<organism evidence="5 6">
    <name type="scientific">Paraburkholderia caffeinitolerans</name>
    <dbReference type="NCBI Taxonomy" id="1723730"/>
    <lineage>
        <taxon>Bacteria</taxon>
        <taxon>Pseudomonadati</taxon>
        <taxon>Pseudomonadota</taxon>
        <taxon>Betaproteobacteria</taxon>
        <taxon>Burkholderiales</taxon>
        <taxon>Burkholderiaceae</taxon>
        <taxon>Paraburkholderia</taxon>
    </lineage>
</organism>
<dbReference type="PROSITE" id="PS01124">
    <property type="entry name" value="HTH_ARAC_FAMILY_2"/>
    <property type="match status" value="1"/>
</dbReference>
<dbReference type="PRINTS" id="PR00032">
    <property type="entry name" value="HTHARAC"/>
</dbReference>
<dbReference type="PANTHER" id="PTHR46796:SF6">
    <property type="entry name" value="ARAC SUBFAMILY"/>
    <property type="match status" value="1"/>
</dbReference>
<dbReference type="Pfam" id="PF12833">
    <property type="entry name" value="HTH_18"/>
    <property type="match status" value="1"/>
</dbReference>
<keyword evidence="2" id="KW-0238">DNA-binding</keyword>
<dbReference type="InterPro" id="IPR018060">
    <property type="entry name" value="HTH_AraC"/>
</dbReference>
<evidence type="ECO:0000256" key="1">
    <source>
        <dbReference type="ARBA" id="ARBA00023015"/>
    </source>
</evidence>
<keyword evidence="6" id="KW-1185">Reference proteome</keyword>
<keyword evidence="1" id="KW-0805">Transcription regulation</keyword>
<dbReference type="SMART" id="SM00342">
    <property type="entry name" value="HTH_ARAC"/>
    <property type="match status" value="1"/>
</dbReference>
<dbReference type="InterPro" id="IPR020449">
    <property type="entry name" value="Tscrpt_reg_AraC-type_HTH"/>
</dbReference>
<dbReference type="EMBL" id="CADIKL010000036">
    <property type="protein sequence ID" value="CAB3801896.1"/>
    <property type="molecule type" value="Genomic_DNA"/>
</dbReference>
<gene>
    <name evidence="5" type="primary">feaR</name>
    <name evidence="5" type="ORF">LMG28688_05451</name>
</gene>
<dbReference type="PANTHER" id="PTHR46796">
    <property type="entry name" value="HTH-TYPE TRANSCRIPTIONAL ACTIVATOR RHAS-RELATED"/>
    <property type="match status" value="1"/>
</dbReference>